<reference evidence="1 2" key="1">
    <citation type="submission" date="2019-09" db="EMBL/GenBank/DDBJ databases">
        <title>Characterization of the phylogenetic diversity of two novel species belonging to the genus Bifidobacterium: Bifidobacterium cebidarum sp. nov. and Bifidobacterium leontopitheci sp. nov.</title>
        <authorList>
            <person name="Lugli G.A."/>
            <person name="Duranti S."/>
            <person name="Milani C."/>
            <person name="Turroni F."/>
            <person name="Ventura M."/>
        </authorList>
    </citation>
    <scope>NUCLEOTIDE SEQUENCE [LARGE SCALE GENOMIC DNA]</scope>
    <source>
        <strain evidence="1 2">LMG 31471</strain>
    </source>
</reference>
<dbReference type="AlphaFoldDB" id="A0A6I1GU78"/>
<name>A0A6I1GU78_9BIFI</name>
<evidence type="ECO:0000313" key="2">
    <source>
        <dbReference type="Proteomes" id="UP000441772"/>
    </source>
</evidence>
<sequence>MRYEPLRIETIRTFDQDAKALKSLISGIKETVRREVAAIECVKADEQAPIVVN</sequence>
<proteinExistence type="predicted"/>
<gene>
    <name evidence="1" type="ORF">F7D09_1449</name>
</gene>
<organism evidence="1 2">
    <name type="scientific">Bifidobacterium leontopitheci</name>
    <dbReference type="NCBI Taxonomy" id="2650774"/>
    <lineage>
        <taxon>Bacteria</taxon>
        <taxon>Bacillati</taxon>
        <taxon>Actinomycetota</taxon>
        <taxon>Actinomycetes</taxon>
        <taxon>Bifidobacteriales</taxon>
        <taxon>Bifidobacteriaceae</taxon>
        <taxon>Bifidobacterium</taxon>
    </lineage>
</organism>
<dbReference type="Proteomes" id="UP000441772">
    <property type="component" value="Unassembled WGS sequence"/>
</dbReference>
<comment type="caution">
    <text evidence="1">The sequence shown here is derived from an EMBL/GenBank/DDBJ whole genome shotgun (WGS) entry which is preliminary data.</text>
</comment>
<accession>A0A6I1GU78</accession>
<dbReference type="EMBL" id="WBVT01000023">
    <property type="protein sequence ID" value="KAB7790031.1"/>
    <property type="molecule type" value="Genomic_DNA"/>
</dbReference>
<protein>
    <submittedName>
        <fullName evidence="1">Uncharacterized protein</fullName>
    </submittedName>
</protein>
<keyword evidence="2" id="KW-1185">Reference proteome</keyword>
<evidence type="ECO:0000313" key="1">
    <source>
        <dbReference type="EMBL" id="KAB7790031.1"/>
    </source>
</evidence>